<evidence type="ECO:0000256" key="6">
    <source>
        <dbReference type="ARBA" id="ARBA00023157"/>
    </source>
</evidence>
<evidence type="ECO:0008006" key="15">
    <source>
        <dbReference type="Google" id="ProtNLM"/>
    </source>
</evidence>
<evidence type="ECO:0000256" key="9">
    <source>
        <dbReference type="SAM" id="Phobius"/>
    </source>
</evidence>
<dbReference type="PANTHER" id="PTHR24269:SF16">
    <property type="entry name" value="PROTEIN SLG1"/>
    <property type="match status" value="1"/>
</dbReference>
<protein>
    <recommendedName>
        <fullName evidence="15">WSC domain-containing protein</fullName>
    </recommendedName>
</protein>
<dbReference type="InterPro" id="IPR000436">
    <property type="entry name" value="Sushi_SCR_CCP_dom"/>
</dbReference>
<feature type="transmembrane region" description="Helical" evidence="9">
    <location>
        <begin position="229"/>
        <end position="250"/>
    </location>
</feature>
<dbReference type="InterPro" id="IPR002889">
    <property type="entry name" value="WSC_carb-bd"/>
</dbReference>
<sequence length="251" mass="27751">MMMHCTCVLISLLYLAVSSTVSAFGSLDAHYVGCFRDAENDTLKVLRDYGKYFGRITVESCWLECTMTPEMYYFGLEELNMCYCGRKGSNYSLYGESSHCTSTCTGNSSQLCGGHYAVAVYRTALTCEDIQPPLHGHVNQTNDRARFWCSEGYDLHGTEIIHCNKTTFEWTGRTNPNCKRRVVDVADVVTQEAILGEKQTEISETNLLRDDGITGEKSTNTSDSSTSSYPVVLSTIAGTAATFVLTVFVLA</sequence>
<keyword evidence="2 9" id="KW-0812">Transmembrane</keyword>
<dbReference type="SMART" id="SM00321">
    <property type="entry name" value="WSC"/>
    <property type="match status" value="1"/>
</dbReference>
<comment type="caution">
    <text evidence="8">Lacks conserved residue(s) required for the propagation of feature annotation.</text>
</comment>
<dbReference type="InterPro" id="IPR035976">
    <property type="entry name" value="Sushi/SCR/CCP_sf"/>
</dbReference>
<evidence type="ECO:0000256" key="4">
    <source>
        <dbReference type="ARBA" id="ARBA00022989"/>
    </source>
</evidence>
<evidence type="ECO:0000256" key="10">
    <source>
        <dbReference type="SAM" id="SignalP"/>
    </source>
</evidence>
<evidence type="ECO:0000256" key="5">
    <source>
        <dbReference type="ARBA" id="ARBA00023136"/>
    </source>
</evidence>
<dbReference type="CDD" id="cd00033">
    <property type="entry name" value="CCP"/>
    <property type="match status" value="1"/>
</dbReference>
<keyword evidence="6" id="KW-1015">Disulfide bond</keyword>
<comment type="subcellular location">
    <subcellularLocation>
        <location evidence="1">Membrane</location>
        <topology evidence="1">Single-pass membrane protein</topology>
    </subcellularLocation>
</comment>
<evidence type="ECO:0000313" key="13">
    <source>
        <dbReference type="EMBL" id="KAJ8033131.1"/>
    </source>
</evidence>
<dbReference type="Pfam" id="PF01822">
    <property type="entry name" value="WSC"/>
    <property type="match status" value="1"/>
</dbReference>
<keyword evidence="8" id="KW-0768">Sushi</keyword>
<dbReference type="AlphaFoldDB" id="A0A9Q1BUM2"/>
<feature type="signal peptide" evidence="10">
    <location>
        <begin position="1"/>
        <end position="23"/>
    </location>
</feature>
<dbReference type="EMBL" id="JAIZAY010000011">
    <property type="protein sequence ID" value="KAJ8033131.1"/>
    <property type="molecule type" value="Genomic_DNA"/>
</dbReference>
<dbReference type="PROSITE" id="PS51212">
    <property type="entry name" value="WSC"/>
    <property type="match status" value="1"/>
</dbReference>
<evidence type="ECO:0000256" key="1">
    <source>
        <dbReference type="ARBA" id="ARBA00004167"/>
    </source>
</evidence>
<dbReference type="PANTHER" id="PTHR24269">
    <property type="entry name" value="KREMEN PROTEIN"/>
    <property type="match status" value="1"/>
</dbReference>
<evidence type="ECO:0000256" key="8">
    <source>
        <dbReference type="PROSITE-ProRule" id="PRU00302"/>
    </source>
</evidence>
<evidence type="ECO:0000259" key="12">
    <source>
        <dbReference type="PROSITE" id="PS51212"/>
    </source>
</evidence>
<feature type="chain" id="PRO_5040234882" description="WSC domain-containing protein" evidence="10">
    <location>
        <begin position="24"/>
        <end position="251"/>
    </location>
</feature>
<reference evidence="13" key="1">
    <citation type="submission" date="2021-10" db="EMBL/GenBank/DDBJ databases">
        <title>Tropical sea cucumber genome reveals ecological adaptation and Cuvierian tubules defense mechanism.</title>
        <authorList>
            <person name="Chen T."/>
        </authorList>
    </citation>
    <scope>NUCLEOTIDE SEQUENCE</scope>
    <source>
        <strain evidence="13">Nanhai2018</strain>
        <tissue evidence="13">Muscle</tissue>
    </source>
</reference>
<keyword evidence="4 9" id="KW-1133">Transmembrane helix</keyword>
<evidence type="ECO:0000256" key="7">
    <source>
        <dbReference type="ARBA" id="ARBA00023180"/>
    </source>
</evidence>
<evidence type="ECO:0000256" key="2">
    <source>
        <dbReference type="ARBA" id="ARBA00022692"/>
    </source>
</evidence>
<name>A0A9Q1BUM2_HOLLE</name>
<dbReference type="Pfam" id="PF00084">
    <property type="entry name" value="Sushi"/>
    <property type="match status" value="1"/>
</dbReference>
<dbReference type="GO" id="GO:0005886">
    <property type="term" value="C:plasma membrane"/>
    <property type="evidence" value="ECO:0007669"/>
    <property type="project" value="TreeGrafter"/>
</dbReference>
<dbReference type="Proteomes" id="UP001152320">
    <property type="component" value="Chromosome 11"/>
</dbReference>
<dbReference type="PROSITE" id="PS50923">
    <property type="entry name" value="SUSHI"/>
    <property type="match status" value="1"/>
</dbReference>
<dbReference type="SUPFAM" id="SSF57535">
    <property type="entry name" value="Complement control module/SCR domain"/>
    <property type="match status" value="1"/>
</dbReference>
<comment type="caution">
    <text evidence="13">The sequence shown here is derived from an EMBL/GenBank/DDBJ whole genome shotgun (WGS) entry which is preliminary data.</text>
</comment>
<proteinExistence type="predicted"/>
<evidence type="ECO:0000256" key="3">
    <source>
        <dbReference type="ARBA" id="ARBA00022729"/>
    </source>
</evidence>
<dbReference type="Gene3D" id="2.10.70.10">
    <property type="entry name" value="Complement Module, domain 1"/>
    <property type="match status" value="1"/>
</dbReference>
<accession>A0A9Q1BUM2</accession>
<keyword evidence="5 9" id="KW-0472">Membrane</keyword>
<keyword evidence="14" id="KW-1185">Reference proteome</keyword>
<organism evidence="13 14">
    <name type="scientific">Holothuria leucospilota</name>
    <name type="common">Black long sea cucumber</name>
    <name type="synonym">Mertensiothuria leucospilota</name>
    <dbReference type="NCBI Taxonomy" id="206669"/>
    <lineage>
        <taxon>Eukaryota</taxon>
        <taxon>Metazoa</taxon>
        <taxon>Echinodermata</taxon>
        <taxon>Eleutherozoa</taxon>
        <taxon>Echinozoa</taxon>
        <taxon>Holothuroidea</taxon>
        <taxon>Aspidochirotacea</taxon>
        <taxon>Aspidochirotida</taxon>
        <taxon>Holothuriidae</taxon>
        <taxon>Holothuria</taxon>
    </lineage>
</organism>
<dbReference type="SMART" id="SM00032">
    <property type="entry name" value="CCP"/>
    <property type="match status" value="1"/>
</dbReference>
<gene>
    <name evidence="13" type="ORF">HOLleu_23275</name>
</gene>
<feature type="domain" description="Sushi" evidence="11">
    <location>
        <begin position="125"/>
        <end position="180"/>
    </location>
</feature>
<evidence type="ECO:0000313" key="14">
    <source>
        <dbReference type="Proteomes" id="UP001152320"/>
    </source>
</evidence>
<dbReference type="OrthoDB" id="6161136at2759"/>
<dbReference type="InterPro" id="IPR051836">
    <property type="entry name" value="Kremen_rcpt"/>
</dbReference>
<feature type="domain" description="WSC" evidence="12">
    <location>
        <begin position="28"/>
        <end position="124"/>
    </location>
</feature>
<keyword evidence="3 10" id="KW-0732">Signal</keyword>
<keyword evidence="7" id="KW-0325">Glycoprotein</keyword>
<evidence type="ECO:0000259" key="11">
    <source>
        <dbReference type="PROSITE" id="PS50923"/>
    </source>
</evidence>